<comment type="catalytic activity">
    <reaction evidence="1 5">
        <text>alpha,alpha-trehalose + H2O = alpha-D-glucose + beta-D-glucose</text>
        <dbReference type="Rhea" id="RHEA:32675"/>
        <dbReference type="ChEBI" id="CHEBI:15377"/>
        <dbReference type="ChEBI" id="CHEBI:15903"/>
        <dbReference type="ChEBI" id="CHEBI:16551"/>
        <dbReference type="ChEBI" id="CHEBI:17925"/>
        <dbReference type="EC" id="3.2.1.28"/>
    </reaction>
</comment>
<dbReference type="AlphaFoldDB" id="A0ABD2KPQ0"/>
<organism evidence="6 7">
    <name type="scientific">Heterodera trifolii</name>
    <dbReference type="NCBI Taxonomy" id="157864"/>
    <lineage>
        <taxon>Eukaryota</taxon>
        <taxon>Metazoa</taxon>
        <taxon>Ecdysozoa</taxon>
        <taxon>Nematoda</taxon>
        <taxon>Chromadorea</taxon>
        <taxon>Rhabditida</taxon>
        <taxon>Tylenchina</taxon>
        <taxon>Tylenchomorpha</taxon>
        <taxon>Tylenchoidea</taxon>
        <taxon>Heteroderidae</taxon>
        <taxon>Heteroderinae</taxon>
        <taxon>Heterodera</taxon>
    </lineage>
</organism>
<reference evidence="6 7" key="1">
    <citation type="submission" date="2024-10" db="EMBL/GenBank/DDBJ databases">
        <authorList>
            <person name="Kim D."/>
        </authorList>
    </citation>
    <scope>NUCLEOTIDE SEQUENCE [LARGE SCALE GENOMIC DNA]</scope>
    <source>
        <strain evidence="6">BH-2024</strain>
    </source>
</reference>
<keyword evidence="7" id="KW-1185">Reference proteome</keyword>
<comment type="caution">
    <text evidence="6">The sequence shown here is derived from an EMBL/GenBank/DDBJ whole genome shotgun (WGS) entry which is preliminary data.</text>
</comment>
<evidence type="ECO:0000256" key="3">
    <source>
        <dbReference type="ARBA" id="ARBA00012757"/>
    </source>
</evidence>
<dbReference type="PRINTS" id="PR00744">
    <property type="entry name" value="GLHYDRLASE37"/>
</dbReference>
<dbReference type="SUPFAM" id="SSF48208">
    <property type="entry name" value="Six-hairpin glycosidases"/>
    <property type="match status" value="1"/>
</dbReference>
<evidence type="ECO:0000256" key="1">
    <source>
        <dbReference type="ARBA" id="ARBA00001576"/>
    </source>
</evidence>
<dbReference type="InterPro" id="IPR001661">
    <property type="entry name" value="Glyco_hydro_37"/>
</dbReference>
<sequence>MKKSVKNICQNIASMINRFGFMPNGGRIYYSKRSQPPFFASMVYDYYEATQDKEFLKEMLPIIEKELDFWVKNRSVTVVVKNKRIKLCQYRADSNVPRPEAWCRDTHHVKGLTDPSQKAKVWHEIASAAESGWDFSSRWIKEDTEDKKNPWKLINLRTTQIVPVDLNALICGNYRKLSELFSKIDDSGKSASYNETHSEFRKNFVAVFKSDDGMFNDYELDTKKVRKGTYYGSTVVPFFTGCLGDDKDTEKDVTQMFNGLKEHGIFKYTFGVPTSSVLNSAQQWDFPNIWPPMSHMMIETFRRSHSYQMHNYAFDMAQQWLSANYKLYKSCENFMWMKMVAQTGTPGAKGDFHAQVSGS</sequence>
<comment type="similarity">
    <text evidence="2 5">Belongs to the glycosyl hydrolase 37 family.</text>
</comment>
<name>A0ABD2KPQ0_9BILA</name>
<keyword evidence="5" id="KW-0378">Hydrolase</keyword>
<dbReference type="PANTHER" id="PTHR23403:SF1">
    <property type="entry name" value="TREHALASE"/>
    <property type="match status" value="1"/>
</dbReference>
<dbReference type="Pfam" id="PF01204">
    <property type="entry name" value="Trehalase"/>
    <property type="match status" value="1"/>
</dbReference>
<dbReference type="InterPro" id="IPR008928">
    <property type="entry name" value="6-hairpin_glycosidase_sf"/>
</dbReference>
<evidence type="ECO:0000256" key="5">
    <source>
        <dbReference type="RuleBase" id="RU361180"/>
    </source>
</evidence>
<dbReference type="InterPro" id="IPR012341">
    <property type="entry name" value="6hp_glycosidase-like_sf"/>
</dbReference>
<dbReference type="GO" id="GO:0004555">
    <property type="term" value="F:alpha,alpha-trehalase activity"/>
    <property type="evidence" value="ECO:0007669"/>
    <property type="project" value="UniProtKB-EC"/>
</dbReference>
<evidence type="ECO:0000313" key="7">
    <source>
        <dbReference type="Proteomes" id="UP001620626"/>
    </source>
</evidence>
<dbReference type="Gene3D" id="1.50.10.10">
    <property type="match status" value="1"/>
</dbReference>
<keyword evidence="5" id="KW-0326">Glycosidase</keyword>
<dbReference type="Proteomes" id="UP001620626">
    <property type="component" value="Unassembled WGS sequence"/>
</dbReference>
<evidence type="ECO:0000313" key="6">
    <source>
        <dbReference type="EMBL" id="KAL3104927.1"/>
    </source>
</evidence>
<protein>
    <recommendedName>
        <fullName evidence="4 5">Trehalase</fullName>
        <ecNumber evidence="3 5">3.2.1.28</ecNumber>
    </recommendedName>
    <alternativeName>
        <fullName evidence="5">Alpha-trehalose glucohydrolase</fullName>
    </alternativeName>
</protein>
<dbReference type="EC" id="3.2.1.28" evidence="3 5"/>
<proteinExistence type="inferred from homology"/>
<dbReference type="EMBL" id="JBICBT010000693">
    <property type="protein sequence ID" value="KAL3104927.1"/>
    <property type="molecule type" value="Genomic_DNA"/>
</dbReference>
<gene>
    <name evidence="6" type="ORF">niasHT_028459</name>
</gene>
<accession>A0ABD2KPQ0</accession>
<evidence type="ECO:0000256" key="2">
    <source>
        <dbReference type="ARBA" id="ARBA00005615"/>
    </source>
</evidence>
<dbReference type="PANTHER" id="PTHR23403">
    <property type="entry name" value="TREHALASE"/>
    <property type="match status" value="1"/>
</dbReference>
<evidence type="ECO:0000256" key="4">
    <source>
        <dbReference type="ARBA" id="ARBA00019905"/>
    </source>
</evidence>